<dbReference type="AlphaFoldDB" id="A0A0H3A5D7"/>
<sequence length="138" mass="14690">MSPDYSRIITYKVIYGHLRLSLVHPHLFRQTPPPPRKGHMDSGRLADDARPIGDRPDSAGTGAKTCGITKPGTGTDNRRPTGFMGENAKGGFGPAVERASCAAYPGCDCRRRCTDVGYGARVPETTQAPHSGACLHAA</sequence>
<evidence type="ECO:0000313" key="2">
    <source>
        <dbReference type="EMBL" id="ABM27523.1"/>
    </source>
</evidence>
<dbReference type="Proteomes" id="UP000009173">
    <property type="component" value="Chromosome"/>
</dbReference>
<feature type="region of interest" description="Disordered" evidence="1">
    <location>
        <begin position="31"/>
        <end position="89"/>
    </location>
</feature>
<name>A0A0H3A5D7_NITV4</name>
<feature type="compositionally biased region" description="Basic and acidic residues" evidence="1">
    <location>
        <begin position="38"/>
        <end position="57"/>
    </location>
</feature>
<protein>
    <submittedName>
        <fullName evidence="2">Uncharacterized protein</fullName>
    </submittedName>
</protein>
<proteinExistence type="predicted"/>
<evidence type="ECO:0000313" key="3">
    <source>
        <dbReference type="Proteomes" id="UP000009173"/>
    </source>
</evidence>
<evidence type="ECO:0000256" key="1">
    <source>
        <dbReference type="SAM" id="MobiDB-lite"/>
    </source>
</evidence>
<dbReference type="KEGG" id="dvl:Dvul_0500"/>
<organism evidence="2 3">
    <name type="scientific">Nitratidesulfovibrio vulgaris (strain DP4)</name>
    <name type="common">Desulfovibrio vulgaris</name>
    <dbReference type="NCBI Taxonomy" id="391774"/>
    <lineage>
        <taxon>Bacteria</taxon>
        <taxon>Pseudomonadati</taxon>
        <taxon>Thermodesulfobacteriota</taxon>
        <taxon>Desulfovibrionia</taxon>
        <taxon>Desulfovibrionales</taxon>
        <taxon>Desulfovibrionaceae</taxon>
        <taxon>Nitratidesulfovibrio</taxon>
    </lineage>
</organism>
<dbReference type="HOGENOM" id="CLU_1851969_0_0_7"/>
<gene>
    <name evidence="2" type="ordered locus">Dvul_0500</name>
</gene>
<accession>A0A0H3A5D7</accession>
<dbReference type="EMBL" id="CP000527">
    <property type="protein sequence ID" value="ABM27523.1"/>
    <property type="molecule type" value="Genomic_DNA"/>
</dbReference>
<reference evidence="3" key="1">
    <citation type="journal article" date="2009" name="Environ. Microbiol.">
        <title>Contribution of mobile genetic elements to Desulfovibrio vulgaris genome plasticity.</title>
        <authorList>
            <person name="Walker C.B."/>
            <person name="Stolyar S."/>
            <person name="Chivian D."/>
            <person name="Pinel N."/>
            <person name="Gabster J.A."/>
            <person name="Dehal P.S."/>
            <person name="He Z."/>
            <person name="Yang Z.K."/>
            <person name="Yen H.C."/>
            <person name="Zhou J."/>
            <person name="Wall J.D."/>
            <person name="Hazen T.C."/>
            <person name="Arkin A.P."/>
            <person name="Stahl D.A."/>
        </authorList>
    </citation>
    <scope>NUCLEOTIDE SEQUENCE [LARGE SCALE GENOMIC DNA]</scope>
    <source>
        <strain evidence="3">DP4</strain>
    </source>
</reference>